<comment type="caution">
    <text evidence="1">The sequence shown here is derived from an EMBL/GenBank/DDBJ whole genome shotgun (WGS) entry which is preliminary data.</text>
</comment>
<dbReference type="AlphaFoldDB" id="A0AAW9NTA3"/>
<evidence type="ECO:0000313" key="2">
    <source>
        <dbReference type="Proteomes" id="UP001344888"/>
    </source>
</evidence>
<organism evidence="1 2">
    <name type="scientific">Metasolibacillus meyeri</name>
    <dbReference type="NCBI Taxonomy" id="1071052"/>
    <lineage>
        <taxon>Bacteria</taxon>
        <taxon>Bacillati</taxon>
        <taxon>Bacillota</taxon>
        <taxon>Bacilli</taxon>
        <taxon>Bacillales</taxon>
        <taxon>Caryophanaceae</taxon>
        <taxon>Metasolibacillus</taxon>
    </lineage>
</organism>
<dbReference type="Proteomes" id="UP001344888">
    <property type="component" value="Unassembled WGS sequence"/>
</dbReference>
<dbReference type="EMBL" id="JARSFG010000015">
    <property type="protein sequence ID" value="MEC1178994.1"/>
    <property type="molecule type" value="Genomic_DNA"/>
</dbReference>
<sequence length="346" mass="41017">MANNIPIHNIYYMLSYCAGILPEVEETQVTNIDETELVELFAAALVRRLRGFIKRGFYKEYIVQQESSSAIRGKVLFKESIATAALTNAKLVCQYDVFSENIVHNQILKATIHTLIKHPTLKKSLKLTLKRMYPYFQHVTLIQLERKHFQQIQLHKQSQNYHLMLEICRIIFEHYLIDEESGKLTFVDFMREGKMHYVFESFVRNFYRLEQRQYKVYRETLSWQIGEVLAGKQEVIPKMQTDICLSDSTTKMIIDTKFHSQPLARNYYDEEKIKSENLYQIYSYLSNSRQYDKMIGILLYPQIDKEIHQVFEMNNYLIKVVTVDLAQSWQHIKERLLAIINDLAVE</sequence>
<keyword evidence="1" id="KW-0255">Endonuclease</keyword>
<keyword evidence="2" id="KW-1185">Reference proteome</keyword>
<accession>A0AAW9NTA3</accession>
<protein>
    <submittedName>
        <fullName evidence="1">Restriction endonuclease</fullName>
    </submittedName>
</protein>
<dbReference type="RefSeq" id="WP_326123480.1">
    <property type="nucleotide sequence ID" value="NZ_JARSFG010000015.1"/>
</dbReference>
<name>A0AAW9NTA3_9BACL</name>
<dbReference type="PANTHER" id="PTHR38733:SF1">
    <property type="entry name" value="TYPE IV METHYL-DIRECTED RESTRICTION ENZYME ECOKMCRBC"/>
    <property type="match status" value="1"/>
</dbReference>
<reference evidence="1 2" key="1">
    <citation type="submission" date="2023-03" db="EMBL/GenBank/DDBJ databases">
        <title>Bacillus Genome Sequencing.</title>
        <authorList>
            <person name="Dunlap C."/>
        </authorList>
    </citation>
    <scope>NUCLEOTIDE SEQUENCE [LARGE SCALE GENOMIC DNA]</scope>
    <source>
        <strain evidence="1 2">B-59205</strain>
    </source>
</reference>
<dbReference type="GO" id="GO:0009307">
    <property type="term" value="P:DNA restriction-modification system"/>
    <property type="evidence" value="ECO:0007669"/>
    <property type="project" value="InterPro"/>
</dbReference>
<dbReference type="PANTHER" id="PTHR38733">
    <property type="entry name" value="PROTEIN MCRC"/>
    <property type="match status" value="1"/>
</dbReference>
<keyword evidence="1" id="KW-0540">Nuclease</keyword>
<dbReference type="GO" id="GO:0004519">
    <property type="term" value="F:endonuclease activity"/>
    <property type="evidence" value="ECO:0007669"/>
    <property type="project" value="UniProtKB-KW"/>
</dbReference>
<dbReference type="Pfam" id="PF10117">
    <property type="entry name" value="McrBC"/>
    <property type="match status" value="1"/>
</dbReference>
<dbReference type="InterPro" id="IPR014407">
    <property type="entry name" value="McrC_bac"/>
</dbReference>
<proteinExistence type="predicted"/>
<evidence type="ECO:0000313" key="1">
    <source>
        <dbReference type="EMBL" id="MEC1178994.1"/>
    </source>
</evidence>
<gene>
    <name evidence="1" type="ORF">P9B03_10910</name>
</gene>
<dbReference type="InterPro" id="IPR019292">
    <property type="entry name" value="McrC"/>
</dbReference>
<dbReference type="PIRSF" id="PIRSF003109">
    <property type="entry name" value="McrC"/>
    <property type="match status" value="1"/>
</dbReference>
<keyword evidence="1" id="KW-0378">Hydrolase</keyword>